<evidence type="ECO:0000256" key="1">
    <source>
        <dbReference type="SAM" id="MobiDB-lite"/>
    </source>
</evidence>
<feature type="region of interest" description="Disordered" evidence="1">
    <location>
        <begin position="68"/>
        <end position="115"/>
    </location>
</feature>
<proteinExistence type="predicted"/>
<feature type="compositionally biased region" description="Gly residues" evidence="1">
    <location>
        <begin position="144"/>
        <end position="164"/>
    </location>
</feature>
<evidence type="ECO:0000313" key="2">
    <source>
        <dbReference type="EnsemblMetazoa" id="XP_030837317"/>
    </source>
</evidence>
<dbReference type="KEGG" id="spu:581634"/>
<dbReference type="OrthoDB" id="6122298at2759"/>
<accession>A0A7M7NIZ1</accession>
<dbReference type="Proteomes" id="UP000007110">
    <property type="component" value="Unassembled WGS sequence"/>
</dbReference>
<feature type="region of interest" description="Disordered" evidence="1">
    <location>
        <begin position="133"/>
        <end position="166"/>
    </location>
</feature>
<keyword evidence="3" id="KW-1185">Reference proteome</keyword>
<reference evidence="3" key="1">
    <citation type="submission" date="2015-02" db="EMBL/GenBank/DDBJ databases">
        <title>Genome sequencing for Strongylocentrotus purpuratus.</title>
        <authorList>
            <person name="Murali S."/>
            <person name="Liu Y."/>
            <person name="Vee V."/>
            <person name="English A."/>
            <person name="Wang M."/>
            <person name="Skinner E."/>
            <person name="Han Y."/>
            <person name="Muzny D.M."/>
            <person name="Worley K.C."/>
            <person name="Gibbs R.A."/>
        </authorList>
    </citation>
    <scope>NUCLEOTIDE SEQUENCE</scope>
</reference>
<feature type="compositionally biased region" description="Basic and acidic residues" evidence="1">
    <location>
        <begin position="133"/>
        <end position="143"/>
    </location>
</feature>
<dbReference type="InParanoid" id="A0A7M7NIZ1"/>
<organism evidence="2 3">
    <name type="scientific">Strongylocentrotus purpuratus</name>
    <name type="common">Purple sea urchin</name>
    <dbReference type="NCBI Taxonomy" id="7668"/>
    <lineage>
        <taxon>Eukaryota</taxon>
        <taxon>Metazoa</taxon>
        <taxon>Echinodermata</taxon>
        <taxon>Eleutherozoa</taxon>
        <taxon>Echinozoa</taxon>
        <taxon>Echinoidea</taxon>
        <taxon>Euechinoidea</taxon>
        <taxon>Echinacea</taxon>
        <taxon>Camarodonta</taxon>
        <taxon>Echinidea</taxon>
        <taxon>Strongylocentrotidae</taxon>
        <taxon>Strongylocentrotus</taxon>
    </lineage>
</organism>
<protein>
    <submittedName>
        <fullName evidence="2">Uncharacterized protein</fullName>
    </submittedName>
</protein>
<dbReference type="GeneID" id="581634"/>
<reference evidence="2" key="2">
    <citation type="submission" date="2021-01" db="UniProtKB">
        <authorList>
            <consortium name="EnsemblMetazoa"/>
        </authorList>
    </citation>
    <scope>IDENTIFICATION</scope>
</reference>
<name>A0A7M7NIZ1_STRPU</name>
<evidence type="ECO:0000313" key="3">
    <source>
        <dbReference type="Proteomes" id="UP000007110"/>
    </source>
</evidence>
<dbReference type="EnsemblMetazoa" id="XM_030981457">
    <property type="protein sequence ID" value="XP_030837317"/>
    <property type="gene ID" value="LOC581634"/>
</dbReference>
<sequence length="307" mass="34395">MEVSSCDQMGLPRPSWDMSKTFFGMYGTKRKSTFSQAEEPHDQFCPVAKKMCSPSDLAMDDDCLPETSFPAITHQPSKHQVPHMSPSLHQRQSDHTGPRVEPQPNNQGEGPKWLSWQGGRLASWSAVARSCRGGDDAQLDREGWGQGEGGRGQGGGAERLGSGSGQEALLSNPRVEIDQDSNSCWQTPQNLRKQLEKQIRTPELEHARQESLRAKADKLQSQLHYMKSMEVESNDYWALPQENSLKMEDDLEQARIAMESDYVPDPYQYHCSDIPVPMAGHDAGTVNQVRCYCKPNWEGMLDPVGYI</sequence>
<dbReference type="AlphaFoldDB" id="A0A7M7NIZ1"/>
<dbReference type="RefSeq" id="XP_030837317.1">
    <property type="nucleotide sequence ID" value="XM_030981457.1"/>
</dbReference>